<comment type="caution">
    <text evidence="9">The sequence shown here is derived from an EMBL/GenBank/DDBJ whole genome shotgun (WGS) entry which is preliminary data.</text>
</comment>
<dbReference type="InterPro" id="IPR029063">
    <property type="entry name" value="SAM-dependent_MTases_sf"/>
</dbReference>
<dbReference type="AlphaFoldDB" id="A0A443SV81"/>
<feature type="domain" description="Protein arginine N-methyltransferase" evidence="8">
    <location>
        <begin position="246"/>
        <end position="337"/>
    </location>
</feature>
<organism evidence="9 10">
    <name type="scientific">Leptotrombidium deliense</name>
    <dbReference type="NCBI Taxonomy" id="299467"/>
    <lineage>
        <taxon>Eukaryota</taxon>
        <taxon>Metazoa</taxon>
        <taxon>Ecdysozoa</taxon>
        <taxon>Arthropoda</taxon>
        <taxon>Chelicerata</taxon>
        <taxon>Arachnida</taxon>
        <taxon>Acari</taxon>
        <taxon>Acariformes</taxon>
        <taxon>Trombidiformes</taxon>
        <taxon>Prostigmata</taxon>
        <taxon>Anystina</taxon>
        <taxon>Parasitengona</taxon>
        <taxon>Trombiculoidea</taxon>
        <taxon>Trombiculidae</taxon>
        <taxon>Leptotrombidium</taxon>
    </lineage>
</organism>
<dbReference type="FunFam" id="3.40.50.150:FF:000071">
    <property type="entry name" value="Protein arginine N-methyltransferase 7"/>
    <property type="match status" value="1"/>
</dbReference>
<dbReference type="Pfam" id="PF22528">
    <property type="entry name" value="PRMT_C"/>
    <property type="match status" value="1"/>
</dbReference>
<sequence length="697" mass="80646">MSNKSYVFVQQFNALKGCVEWCPVADDYDYKREVARSAYADMLHDKHRNDLYRLAIEKSVQKLLKERSEAVRVLDIGTGTGLLSMLAARAFGEHRNRCTITAFECFLPMADCAEKVIAKNGFSDLIRVCKKRSNDANCDEFSNSERADLLVTEVFDTELIGEGAIGTYRYALSNQLKENALLVPSRARIWIQLISSKWLERGIQFRNVSVKNGSIIKPSVKILECPGSHHLHDLQLNSMKLNDEICLISDAKVLFEFNFSDINTLPLHDSKEITFELNQNVDSHLLVAMWWDLFMDYEGEYLLSCAPYWANPCSHDPHRQPWRDHWIQSVYYLPANIEPFRLKRGNPFTIKGFRDEYSFWFDIAGKQSKHQASCVCGLHSHMLRSRLRILNDTETLNYYFETVSQIFVEQHPKSVLFIGDSSFLPLIVAKSFSETTVHCFTQDKHSIDFYAEFVNNNSLNVNFVSDMKLLENEKFDLIFAEPFFYTVNLPWDTLRFWYLLSELPKNCYEKNNVKLVPRRAIIEAVAVEFDDLWKIRAKVGDCQGFNLTDFDNLVLEAMKETDAVIEPQPVWEYPCRALANEPLSVFQWDFTSFELSNNCSEFSTRLKINPNLLKHTNNVSLVMWIKFVLAEEKVISTGPISPFKIGEYISWHKDWKQGVSFLFANVKKLSYDNNGCLIYDLKFNYNFSDGELNLSVS</sequence>
<dbReference type="VEuPathDB" id="VectorBase:LDEU000604"/>
<dbReference type="Gene3D" id="3.40.50.150">
    <property type="entry name" value="Vaccinia Virus protein VP39"/>
    <property type="match status" value="2"/>
</dbReference>
<evidence type="ECO:0000256" key="5">
    <source>
        <dbReference type="ARBA" id="ARBA00025081"/>
    </source>
</evidence>
<dbReference type="CDD" id="cd02440">
    <property type="entry name" value="AdoMet_MTases"/>
    <property type="match status" value="1"/>
</dbReference>
<dbReference type="InterPro" id="IPR055135">
    <property type="entry name" value="PRMT_dom"/>
</dbReference>
<evidence type="ECO:0000256" key="4">
    <source>
        <dbReference type="ARBA" id="ARBA00022737"/>
    </source>
</evidence>
<dbReference type="GO" id="GO:0032259">
    <property type="term" value="P:methylation"/>
    <property type="evidence" value="ECO:0007669"/>
    <property type="project" value="UniProtKB-KW"/>
</dbReference>
<evidence type="ECO:0000256" key="6">
    <source>
        <dbReference type="PIRNR" id="PIRNR036946"/>
    </source>
</evidence>
<gene>
    <name evidence="9" type="ORF">B4U80_11273</name>
</gene>
<dbReference type="Proteomes" id="UP000288716">
    <property type="component" value="Unassembled WGS sequence"/>
</dbReference>
<dbReference type="SUPFAM" id="SSF53335">
    <property type="entry name" value="S-adenosyl-L-methionine-dependent methyltransferases"/>
    <property type="match status" value="2"/>
</dbReference>
<evidence type="ECO:0000256" key="2">
    <source>
        <dbReference type="ARBA" id="ARBA00022679"/>
    </source>
</evidence>
<keyword evidence="4" id="KW-0677">Repeat</keyword>
<dbReference type="STRING" id="299467.A0A443SV81"/>
<dbReference type="PROSITE" id="PS51678">
    <property type="entry name" value="SAM_MT_PRMT"/>
    <property type="match status" value="1"/>
</dbReference>
<keyword evidence="10" id="KW-1185">Reference proteome</keyword>
<comment type="similarity">
    <text evidence="6">Belongs to the class I-like SAM-binding methyltransferase superfamily. Protein arginine N-methyltransferase family. PRMT7 subfamily.</text>
</comment>
<evidence type="ECO:0000256" key="1">
    <source>
        <dbReference type="ARBA" id="ARBA00022603"/>
    </source>
</evidence>
<evidence type="ECO:0000313" key="10">
    <source>
        <dbReference type="Proteomes" id="UP000288716"/>
    </source>
</evidence>
<keyword evidence="2 7" id="KW-0808">Transferase</keyword>
<dbReference type="EMBL" id="NCKV01000163">
    <property type="protein sequence ID" value="RWS31436.1"/>
    <property type="molecule type" value="Genomic_DNA"/>
</dbReference>
<protein>
    <recommendedName>
        <fullName evidence="6">Protein arginine N-methyltransferase</fullName>
        <ecNumber evidence="6">2.1.1.-</ecNumber>
    </recommendedName>
</protein>
<proteinExistence type="inferred from homology"/>
<dbReference type="PIRSF" id="PIRSF036946">
    <property type="entry name" value="Arg_N-mtase"/>
    <property type="match status" value="1"/>
</dbReference>
<dbReference type="EC" id="2.1.1.-" evidence="6"/>
<evidence type="ECO:0000256" key="7">
    <source>
        <dbReference type="PROSITE-ProRule" id="PRU01015"/>
    </source>
</evidence>
<dbReference type="OrthoDB" id="412876at2759"/>
<reference evidence="9 10" key="1">
    <citation type="journal article" date="2018" name="Gigascience">
        <title>Genomes of trombidid mites reveal novel predicted allergens and laterally-transferred genes associated with secondary metabolism.</title>
        <authorList>
            <person name="Dong X."/>
            <person name="Chaisiri K."/>
            <person name="Xia D."/>
            <person name="Armstrong S.D."/>
            <person name="Fang Y."/>
            <person name="Donnelly M.J."/>
            <person name="Kadowaki T."/>
            <person name="McGarry J.W."/>
            <person name="Darby A.C."/>
            <person name="Makepeace B.L."/>
        </authorList>
    </citation>
    <scope>NUCLEOTIDE SEQUENCE [LARGE SCALE GENOMIC DNA]</scope>
    <source>
        <strain evidence="9">UoL-UT</strain>
    </source>
</reference>
<dbReference type="Gene3D" id="2.70.160.11">
    <property type="entry name" value="Hnrnp arginine n-methyltransferase1"/>
    <property type="match status" value="2"/>
</dbReference>
<comment type="function">
    <text evidence="6">Arginine methyltransferase that can both catalyze the formation of omega-N monomethylarginine (MMA) and symmetrical dimethylarginine (sDMA).</text>
</comment>
<evidence type="ECO:0000313" key="9">
    <source>
        <dbReference type="EMBL" id="RWS31436.1"/>
    </source>
</evidence>
<dbReference type="GO" id="GO:0042054">
    <property type="term" value="F:histone methyltransferase activity"/>
    <property type="evidence" value="ECO:0007669"/>
    <property type="project" value="TreeGrafter"/>
</dbReference>
<evidence type="ECO:0000256" key="3">
    <source>
        <dbReference type="ARBA" id="ARBA00022691"/>
    </source>
</evidence>
<dbReference type="InterPro" id="IPR025799">
    <property type="entry name" value="Arg_MeTrfase"/>
</dbReference>
<keyword evidence="1 7" id="KW-0489">Methyltransferase</keyword>
<evidence type="ECO:0000259" key="8">
    <source>
        <dbReference type="Pfam" id="PF22528"/>
    </source>
</evidence>
<keyword evidence="3 7" id="KW-0949">S-adenosyl-L-methionine</keyword>
<dbReference type="PANTHER" id="PTHR11006:SF4">
    <property type="entry name" value="PROTEIN ARGININE N-METHYLTRANSFERASE 7"/>
    <property type="match status" value="1"/>
</dbReference>
<dbReference type="GO" id="GO:0016274">
    <property type="term" value="F:protein-arginine N-methyltransferase activity"/>
    <property type="evidence" value="ECO:0007669"/>
    <property type="project" value="InterPro"/>
</dbReference>
<name>A0A443SV81_9ACAR</name>
<accession>A0A443SV81</accession>
<comment type="function">
    <text evidence="5">Essential arginine methyltransferase that can both catalyze the formation of omega-N monomethylarginine (MMA) and symmetrical dimethylarginine (sDMA). Specifically mediates the symmetrical dimethylation of arginine residues in the small nuclear ribonucleoproteins SmD1 and SmD3.</text>
</comment>
<dbReference type="PANTHER" id="PTHR11006">
    <property type="entry name" value="PROTEIN ARGININE N-METHYLTRANSFERASE"/>
    <property type="match status" value="1"/>
</dbReference>
<dbReference type="InterPro" id="IPR014644">
    <property type="entry name" value="MeTrfase_PRMT7"/>
</dbReference>